<organism evidence="3 4">
    <name type="scientific">Vallitalea guaymasensis</name>
    <dbReference type="NCBI Taxonomy" id="1185412"/>
    <lineage>
        <taxon>Bacteria</taxon>
        <taxon>Bacillati</taxon>
        <taxon>Bacillota</taxon>
        <taxon>Clostridia</taxon>
        <taxon>Lachnospirales</taxon>
        <taxon>Vallitaleaceae</taxon>
        <taxon>Vallitalea</taxon>
    </lineage>
</organism>
<dbReference type="PANTHER" id="PTHR31084:SF0">
    <property type="entry name" value="ALPHA-L-FUCOSIDASE 2"/>
    <property type="match status" value="1"/>
</dbReference>
<accession>A0A8J8M7T1</accession>
<dbReference type="RefSeq" id="WP_212692022.1">
    <property type="nucleotide sequence ID" value="NZ_CP058561.1"/>
</dbReference>
<dbReference type="AlphaFoldDB" id="A0A8J8M7T1"/>
<dbReference type="Pfam" id="PF22124">
    <property type="entry name" value="Glyco_hydro_95_cat"/>
    <property type="match status" value="1"/>
</dbReference>
<dbReference type="Proteomes" id="UP000677305">
    <property type="component" value="Chromosome"/>
</dbReference>
<dbReference type="GO" id="GO:0004560">
    <property type="term" value="F:alpha-L-fucosidase activity"/>
    <property type="evidence" value="ECO:0007669"/>
    <property type="project" value="TreeGrafter"/>
</dbReference>
<evidence type="ECO:0000259" key="2">
    <source>
        <dbReference type="Pfam" id="PF22124"/>
    </source>
</evidence>
<evidence type="ECO:0000313" key="4">
    <source>
        <dbReference type="Proteomes" id="UP000677305"/>
    </source>
</evidence>
<proteinExistence type="predicted"/>
<feature type="domain" description="Glycosyl hydrolase family 95 N-terminal" evidence="1">
    <location>
        <begin position="16"/>
        <end position="130"/>
    </location>
</feature>
<name>A0A8J8M7T1_9FIRM</name>
<protein>
    <submittedName>
        <fullName evidence="3">Glycoside hydrolase N-terminal domain-containing protein</fullName>
    </submittedName>
</protein>
<dbReference type="Gene3D" id="1.50.10.10">
    <property type="match status" value="1"/>
</dbReference>
<dbReference type="KEGG" id="vgu:HYG85_01740"/>
<dbReference type="Gene3D" id="2.70.98.50">
    <property type="entry name" value="putative glycoside hydrolase family protein from bacillus halodurans"/>
    <property type="match status" value="1"/>
</dbReference>
<dbReference type="PANTHER" id="PTHR31084">
    <property type="entry name" value="ALPHA-L-FUCOSIDASE 2"/>
    <property type="match status" value="1"/>
</dbReference>
<evidence type="ECO:0000259" key="1">
    <source>
        <dbReference type="Pfam" id="PF14498"/>
    </source>
</evidence>
<dbReference type="InterPro" id="IPR027414">
    <property type="entry name" value="GH95_N_dom"/>
</dbReference>
<dbReference type="Pfam" id="PF14498">
    <property type="entry name" value="Glyco_hyd_65N_2"/>
    <property type="match status" value="1"/>
</dbReference>
<dbReference type="InterPro" id="IPR054363">
    <property type="entry name" value="GH95_cat"/>
</dbReference>
<keyword evidence="4" id="KW-1185">Reference proteome</keyword>
<gene>
    <name evidence="3" type="ORF">HYG85_01740</name>
</gene>
<dbReference type="InterPro" id="IPR008928">
    <property type="entry name" value="6-hairpin_glycosidase_sf"/>
</dbReference>
<dbReference type="InterPro" id="IPR012341">
    <property type="entry name" value="6hp_glycosidase-like_sf"/>
</dbReference>
<evidence type="ECO:0000313" key="3">
    <source>
        <dbReference type="EMBL" id="QUH27705.1"/>
    </source>
</evidence>
<feature type="domain" description="Glycosyl hydrolase family 95 catalytic" evidence="2">
    <location>
        <begin position="291"/>
        <end position="656"/>
    </location>
</feature>
<dbReference type="EMBL" id="CP058561">
    <property type="protein sequence ID" value="QUH27705.1"/>
    <property type="molecule type" value="Genomic_DNA"/>
</dbReference>
<dbReference type="SUPFAM" id="SSF48208">
    <property type="entry name" value="Six-hairpin glycosidases"/>
    <property type="match status" value="1"/>
</dbReference>
<dbReference type="GO" id="GO:0005975">
    <property type="term" value="P:carbohydrate metabolic process"/>
    <property type="evidence" value="ECO:0007669"/>
    <property type="project" value="InterPro"/>
</dbReference>
<keyword evidence="3" id="KW-0378">Hydrolase</keyword>
<reference evidence="3 4" key="1">
    <citation type="submission" date="2020-07" db="EMBL/GenBank/DDBJ databases">
        <title>Vallitalea guaymasensis genome.</title>
        <authorList>
            <person name="Postec A."/>
        </authorList>
    </citation>
    <scope>NUCLEOTIDE SEQUENCE [LARGE SCALE GENOMIC DNA]</scope>
    <source>
        <strain evidence="3 4">Ra1766G1</strain>
    </source>
</reference>
<sequence length="759" mass="87911">MDYKKEYKAPESYCNLSFDEPILNWDEGIPLGNGLTGCLIWGDGSPLNFSLDRGDLWDKRPASETLRDDFNYKKLIELVENKDQQGIRNLFDNCYNKPTPTKIPAGKLILDYGKVNNISSQLNIENAVADICIVKEEETSNIKSFIHATKKIGLMAVSNYEMVKELKIIAPRFGVKSDKLEDDGYKNEDKLHKSITNLVYPKIEFHKEDNLRWFVQRTAEDLEYGIILGQKVIGDNLYIVYSIGSSIDGQDWLEEHKNNILEALESGFDTMLIDHINWWKKFWEKSSITLYDKELEKMWYLTNYLFGACSRKNAPPMPLQGVWTADNGELPPWKGDYHNDLNTQLSYLHYLKANHIEEGESFLDFLWNLLPEGQEFAKKFFDAEGLCLPAVMTIDGKPLGGWPMYSLNLTNQIWLCQFFQRHWEYTGDDEFLENKAYPYLRETARCMLRWLKPGKDGKLYLPLSSSPEIHDDELEAWLTPNSNYDLSLLRYLFSTLCTMAEVLGYEEKSIWKEKLELLPELAVNENNVLMLCPDESLKESHRHHGHAMAIYPLDLLNYNLGGRDKEIIDSTIEDLEKLGKGLWVGFSFTWMSKFYSRKGNGEGAVFQLQLFWENLCSKNGFHLNGDYKSKGLTNWHYRPFTLESNMCAADSIQEMLLQTFDRVIRVFPAIPYEWKKNGTSFNDFRGMKGILISSSIKDDRVEYIHLKAHKQGEYTVQNKFNSELIIIKRKNNIEKVNCKVGLNFIVDLMANEECTITAK</sequence>